<sequence>MADDASGTDDDAGTREPVRSPDVSSDETGTDPRSERDSIGLGAGSTDGAGEADADRERIPIDLSGDRYPDPDESDDDADDDRYVPEPSSTPIETGDPSLENALFVVLGAVAMILVIVRVISLPF</sequence>
<feature type="domain" description="DUF7312" evidence="3">
    <location>
        <begin position="72"/>
        <end position="119"/>
    </location>
</feature>
<protein>
    <recommendedName>
        <fullName evidence="3">DUF7312 domain-containing protein</fullName>
    </recommendedName>
</protein>
<feature type="transmembrane region" description="Helical" evidence="2">
    <location>
        <begin position="102"/>
        <end position="120"/>
    </location>
</feature>
<dbReference type="Proteomes" id="UP000282323">
    <property type="component" value="Unassembled WGS sequence"/>
</dbReference>
<dbReference type="Pfam" id="PF23994">
    <property type="entry name" value="DUF7312"/>
    <property type="match status" value="1"/>
</dbReference>
<organism evidence="4 5">
    <name type="scientific">Natrarchaeobius chitinivorans</name>
    <dbReference type="NCBI Taxonomy" id="1679083"/>
    <lineage>
        <taxon>Archaea</taxon>
        <taxon>Methanobacteriati</taxon>
        <taxon>Methanobacteriota</taxon>
        <taxon>Stenosarchaea group</taxon>
        <taxon>Halobacteria</taxon>
        <taxon>Halobacteriales</taxon>
        <taxon>Natrialbaceae</taxon>
        <taxon>Natrarchaeobius</taxon>
    </lineage>
</organism>
<keyword evidence="5" id="KW-1185">Reference proteome</keyword>
<feature type="region of interest" description="Disordered" evidence="1">
    <location>
        <begin position="1"/>
        <end position="98"/>
    </location>
</feature>
<keyword evidence="2" id="KW-1133">Transmembrane helix</keyword>
<evidence type="ECO:0000259" key="3">
    <source>
        <dbReference type="Pfam" id="PF23994"/>
    </source>
</evidence>
<feature type="compositionally biased region" description="Acidic residues" evidence="1">
    <location>
        <begin position="1"/>
        <end position="11"/>
    </location>
</feature>
<dbReference type="AlphaFoldDB" id="A0A3N6M322"/>
<comment type="caution">
    <text evidence="4">The sequence shown here is derived from an EMBL/GenBank/DDBJ whole genome shotgun (WGS) entry which is preliminary data.</text>
</comment>
<feature type="compositionally biased region" description="Acidic residues" evidence="1">
    <location>
        <begin position="71"/>
        <end position="80"/>
    </location>
</feature>
<dbReference type="RefSeq" id="WP_124193837.1">
    <property type="nucleotide sequence ID" value="NZ_REGA01000001.1"/>
</dbReference>
<evidence type="ECO:0000256" key="1">
    <source>
        <dbReference type="SAM" id="MobiDB-lite"/>
    </source>
</evidence>
<name>A0A3N6M322_NATCH</name>
<dbReference type="EMBL" id="REGA01000001">
    <property type="protein sequence ID" value="RQG97858.1"/>
    <property type="molecule type" value="Genomic_DNA"/>
</dbReference>
<evidence type="ECO:0000313" key="5">
    <source>
        <dbReference type="Proteomes" id="UP000282323"/>
    </source>
</evidence>
<gene>
    <name evidence="4" type="ORF">EA473_01250</name>
</gene>
<dbReference type="OrthoDB" id="177893at2157"/>
<evidence type="ECO:0000256" key="2">
    <source>
        <dbReference type="SAM" id="Phobius"/>
    </source>
</evidence>
<feature type="compositionally biased region" description="Basic and acidic residues" evidence="1">
    <location>
        <begin position="53"/>
        <end position="70"/>
    </location>
</feature>
<reference evidence="4 5" key="1">
    <citation type="submission" date="2018-10" db="EMBL/GenBank/DDBJ databases">
        <title>Natrarchaeobius chitinivorans gen. nov., sp. nov., and Natrarchaeobius haloalkaliphilus sp. nov., alkaliphilic, chitin-utilizing haloarchaea from hypersaline alkaline lakes.</title>
        <authorList>
            <person name="Sorokin D.Y."/>
            <person name="Elcheninov A.G."/>
            <person name="Kostrikina N.A."/>
            <person name="Bale N.J."/>
            <person name="Sinninghe Damste J.S."/>
            <person name="Khijniak T.V."/>
            <person name="Kublanov I.V."/>
            <person name="Toshchakov S.V."/>
        </authorList>
    </citation>
    <scope>NUCLEOTIDE SEQUENCE [LARGE SCALE GENOMIC DNA]</scope>
    <source>
        <strain evidence="4 5">AArcht4T</strain>
    </source>
</reference>
<accession>A0A3N6M322</accession>
<proteinExistence type="predicted"/>
<dbReference type="InterPro" id="IPR055736">
    <property type="entry name" value="DUF7312"/>
</dbReference>
<keyword evidence="2" id="KW-0812">Transmembrane</keyword>
<evidence type="ECO:0000313" key="4">
    <source>
        <dbReference type="EMBL" id="RQG97858.1"/>
    </source>
</evidence>
<keyword evidence="2" id="KW-0472">Membrane</keyword>